<evidence type="ECO:0000259" key="2">
    <source>
        <dbReference type="Pfam" id="PF19573"/>
    </source>
</evidence>
<evidence type="ECO:0000313" key="4">
    <source>
        <dbReference type="Proteomes" id="UP000190852"/>
    </source>
</evidence>
<keyword evidence="4" id="KW-1185">Reference proteome</keyword>
<reference evidence="4" key="1">
    <citation type="submission" date="2017-02" db="EMBL/GenBank/DDBJ databases">
        <authorList>
            <person name="Varghese N."/>
            <person name="Submissions S."/>
        </authorList>
    </citation>
    <scope>NUCLEOTIDE SEQUENCE [LARGE SCALE GENOMIC DNA]</scope>
    <source>
        <strain evidence="4">DSM 24967</strain>
    </source>
</reference>
<proteinExistence type="predicted"/>
<name>A0A1T5ENN1_9BACT</name>
<sequence>MNSTFFKQAFLIFAISFSFVFAKAQEYKYEIGGMAGGAFYMGDVNKSSLFKELNPAAGAVVRYNTNFRWALKGSLLWGKVSGSTDNTDNVFPGAMPVSFTKNIVDLGGQIEFNFFPYSDKYTYAYTKRMTPYIFTGLGLTTSFGEGNTSAGVNLPLGIGIKYKLMNRVNIGCEFSYRKLFGDNLDVTGDNQLLDDPYKMKGSALKNKDWYSFLMLSVTWDFGPRDRPCNNENSYY</sequence>
<evidence type="ECO:0000313" key="3">
    <source>
        <dbReference type="EMBL" id="SKB85547.1"/>
    </source>
</evidence>
<gene>
    <name evidence="3" type="ORF">SAMN05660349_03070</name>
</gene>
<organism evidence="3 4">
    <name type="scientific">Parabacteroides chartae</name>
    <dbReference type="NCBI Taxonomy" id="1037355"/>
    <lineage>
        <taxon>Bacteria</taxon>
        <taxon>Pseudomonadati</taxon>
        <taxon>Bacteroidota</taxon>
        <taxon>Bacteroidia</taxon>
        <taxon>Bacteroidales</taxon>
        <taxon>Tannerellaceae</taxon>
        <taxon>Parabacteroides</taxon>
    </lineage>
</organism>
<evidence type="ECO:0000256" key="1">
    <source>
        <dbReference type="SAM" id="SignalP"/>
    </source>
</evidence>
<feature type="signal peptide" evidence="1">
    <location>
        <begin position="1"/>
        <end position="24"/>
    </location>
</feature>
<dbReference type="AlphaFoldDB" id="A0A1T5ENN1"/>
<accession>A0A1T5ENN1</accession>
<dbReference type="RefSeq" id="WP_079684461.1">
    <property type="nucleotide sequence ID" value="NZ_FUYQ01000029.1"/>
</dbReference>
<dbReference type="Proteomes" id="UP000190852">
    <property type="component" value="Unassembled WGS sequence"/>
</dbReference>
<protein>
    <submittedName>
        <fullName evidence="3">Outer membrane protein beta-barrel domain-containing protein</fullName>
    </submittedName>
</protein>
<dbReference type="InterPro" id="IPR045743">
    <property type="entry name" value="DUF6089"/>
</dbReference>
<dbReference type="InterPro" id="IPR011250">
    <property type="entry name" value="OMP/PagP_B-barrel"/>
</dbReference>
<dbReference type="Pfam" id="PF19573">
    <property type="entry name" value="DUF6089"/>
    <property type="match status" value="1"/>
</dbReference>
<feature type="chain" id="PRO_5010533759" evidence="1">
    <location>
        <begin position="25"/>
        <end position="235"/>
    </location>
</feature>
<feature type="domain" description="DUF6089" evidence="2">
    <location>
        <begin position="14"/>
        <end position="228"/>
    </location>
</feature>
<dbReference type="SUPFAM" id="SSF56925">
    <property type="entry name" value="OMPA-like"/>
    <property type="match status" value="1"/>
</dbReference>
<dbReference type="EMBL" id="FUYQ01000029">
    <property type="protein sequence ID" value="SKB85547.1"/>
    <property type="molecule type" value="Genomic_DNA"/>
</dbReference>
<keyword evidence="1" id="KW-0732">Signal</keyword>